<gene>
    <name evidence="1" type="ORF">APZ42_003547</name>
</gene>
<accession>A0A164HH63</accession>
<proteinExistence type="predicted"/>
<reference evidence="1 2" key="1">
    <citation type="submission" date="2016-03" db="EMBL/GenBank/DDBJ databases">
        <title>EvidentialGene: Evidence-directed Construction of Genes on Genomes.</title>
        <authorList>
            <person name="Gilbert D.G."/>
            <person name="Choi J.-H."/>
            <person name="Mockaitis K."/>
            <person name="Colbourne J."/>
            <person name="Pfrender M."/>
        </authorList>
    </citation>
    <scope>NUCLEOTIDE SEQUENCE [LARGE SCALE GENOMIC DNA]</scope>
    <source>
        <strain evidence="1 2">Xinb3</strain>
        <tissue evidence="1">Complete organism</tissue>
    </source>
</reference>
<dbReference type="AlphaFoldDB" id="A0A164HH63"/>
<evidence type="ECO:0000313" key="1">
    <source>
        <dbReference type="EMBL" id="KZS00240.1"/>
    </source>
</evidence>
<feature type="non-terminal residue" evidence="1">
    <location>
        <position position="76"/>
    </location>
</feature>
<protein>
    <submittedName>
        <fullName evidence="1">Uncharacterized protein</fullName>
    </submittedName>
</protein>
<name>A0A164HH63_9CRUS</name>
<dbReference type="EMBL" id="LRGB01011105">
    <property type="protein sequence ID" value="KZS00240.1"/>
    <property type="molecule type" value="Genomic_DNA"/>
</dbReference>
<dbReference type="Proteomes" id="UP000076858">
    <property type="component" value="Unassembled WGS sequence"/>
</dbReference>
<evidence type="ECO:0000313" key="2">
    <source>
        <dbReference type="Proteomes" id="UP000076858"/>
    </source>
</evidence>
<comment type="caution">
    <text evidence="1">The sequence shown here is derived from an EMBL/GenBank/DDBJ whole genome shotgun (WGS) entry which is preliminary data.</text>
</comment>
<organism evidence="1 2">
    <name type="scientific">Daphnia magna</name>
    <dbReference type="NCBI Taxonomy" id="35525"/>
    <lineage>
        <taxon>Eukaryota</taxon>
        <taxon>Metazoa</taxon>
        <taxon>Ecdysozoa</taxon>
        <taxon>Arthropoda</taxon>
        <taxon>Crustacea</taxon>
        <taxon>Branchiopoda</taxon>
        <taxon>Diplostraca</taxon>
        <taxon>Cladocera</taxon>
        <taxon>Anomopoda</taxon>
        <taxon>Daphniidae</taxon>
        <taxon>Daphnia</taxon>
    </lineage>
</organism>
<sequence>MVLSLRRFTLYCLLQQVDKGVWLIDPPSGRDQHIIRDGDIGGRYHCNVRPFLTRLFLRLQLNTRAKKNEITKQNKT</sequence>
<keyword evidence="2" id="KW-1185">Reference proteome</keyword>